<dbReference type="Proteomes" id="UP000241436">
    <property type="component" value="Unassembled WGS sequence"/>
</dbReference>
<sequence>MFSCKRRHFCPSCHQKRVIEFGEWFLDDLAVTIPQRHIVFSVPKLIRQRGRRSTR</sequence>
<evidence type="ECO:0000313" key="2">
    <source>
        <dbReference type="EMBL" id="PTL36322.1"/>
    </source>
</evidence>
<dbReference type="InterPro" id="IPR026889">
    <property type="entry name" value="Zn_Tnp"/>
</dbReference>
<gene>
    <name evidence="2" type="ORF">CLG94_04600</name>
</gene>
<dbReference type="EMBL" id="NVQC01000016">
    <property type="protein sequence ID" value="PTL36322.1"/>
    <property type="molecule type" value="Genomic_DNA"/>
</dbReference>
<dbReference type="AlphaFoldDB" id="A0A2T4TYX6"/>
<dbReference type="OrthoDB" id="5523150at2"/>
<reference evidence="3" key="2">
    <citation type="journal article" date="2018" name="Environ. Microbiol.">
        <title>Bloom of a denitrifying methanotroph, 'Candidatus Methylomirabilis limnetica', in a deep stratified lake.</title>
        <authorList>
            <person name="Graf J.S."/>
            <person name="Mayr M.J."/>
            <person name="Marchant H.K."/>
            <person name="Tienken D."/>
            <person name="Hach P.F."/>
            <person name="Brand A."/>
            <person name="Schubert C.J."/>
            <person name="Kuypers M.M."/>
            <person name="Milucka J."/>
        </authorList>
    </citation>
    <scope>NUCLEOTIDE SEQUENCE [LARGE SCALE GENOMIC DNA]</scope>
    <source>
        <strain evidence="3">Zug</strain>
    </source>
</reference>
<evidence type="ECO:0000313" key="3">
    <source>
        <dbReference type="Proteomes" id="UP000241436"/>
    </source>
</evidence>
<protein>
    <recommendedName>
        <fullName evidence="1">Transposase zinc-binding domain-containing protein</fullName>
    </recommendedName>
</protein>
<proteinExistence type="predicted"/>
<keyword evidence="3" id="KW-1185">Reference proteome</keyword>
<evidence type="ECO:0000259" key="1">
    <source>
        <dbReference type="Pfam" id="PF14319"/>
    </source>
</evidence>
<name>A0A2T4TYX6_9BACT</name>
<organism evidence="2 3">
    <name type="scientific">Candidatus Methylomirabilis limnetica</name>
    <dbReference type="NCBI Taxonomy" id="2033718"/>
    <lineage>
        <taxon>Bacteria</taxon>
        <taxon>Candidatus Methylomirabilota</taxon>
        <taxon>Candidatus Methylomirabilia</taxon>
        <taxon>Candidatus Methylomirabilales</taxon>
        <taxon>Candidatus Methylomirabilaceae</taxon>
        <taxon>Candidatus Methylomirabilis</taxon>
    </lineage>
</organism>
<dbReference type="Pfam" id="PF14319">
    <property type="entry name" value="Zn_Tnp_IS91"/>
    <property type="match status" value="1"/>
</dbReference>
<accession>A0A2T4TYX6</accession>
<reference evidence="2 3" key="1">
    <citation type="submission" date="2017-09" db="EMBL/GenBank/DDBJ databases">
        <title>Bloom of a denitrifying methanotroph, Candidatus Methylomirabilis limnetica, in a deep stratified lake.</title>
        <authorList>
            <person name="Graf J.S."/>
            <person name="Marchant H.K."/>
            <person name="Tienken D."/>
            <person name="Hach P.F."/>
            <person name="Brand A."/>
            <person name="Schubert C.J."/>
            <person name="Kuypers M.M."/>
            <person name="Milucka J."/>
        </authorList>
    </citation>
    <scope>NUCLEOTIDE SEQUENCE [LARGE SCALE GENOMIC DNA]</scope>
    <source>
        <strain evidence="2 3">Zug</strain>
    </source>
</reference>
<feature type="domain" description="Transposase zinc-binding" evidence="1">
    <location>
        <begin position="2"/>
        <end position="42"/>
    </location>
</feature>
<dbReference type="RefSeq" id="WP_107561697.1">
    <property type="nucleotide sequence ID" value="NZ_NVQC01000016.1"/>
</dbReference>
<comment type="caution">
    <text evidence="2">The sequence shown here is derived from an EMBL/GenBank/DDBJ whole genome shotgun (WGS) entry which is preliminary data.</text>
</comment>